<dbReference type="RefSeq" id="WP_005840677.1">
    <property type="nucleotide sequence ID" value="NZ_GG697141.2"/>
</dbReference>
<comment type="caution">
    <text evidence="1">The sequence shown here is derived from an EMBL/GenBank/DDBJ whole genome shotgun (WGS) entry which is preliminary data.</text>
</comment>
<dbReference type="Proteomes" id="UP000003671">
    <property type="component" value="Unassembled WGS sequence"/>
</dbReference>
<dbReference type="PATRIC" id="fig|500635.8.peg.543"/>
<gene>
    <name evidence="1" type="ORF">MITSMUL_04191</name>
</gene>
<proteinExistence type="predicted"/>
<dbReference type="GeneID" id="93481253"/>
<keyword evidence="2" id="KW-1185">Reference proteome</keyword>
<organism evidence="1 2">
    <name type="scientific">Mitsuokella multacida DSM 20544</name>
    <dbReference type="NCBI Taxonomy" id="500635"/>
    <lineage>
        <taxon>Bacteria</taxon>
        <taxon>Bacillati</taxon>
        <taxon>Bacillota</taxon>
        <taxon>Negativicutes</taxon>
        <taxon>Selenomonadales</taxon>
        <taxon>Selenomonadaceae</taxon>
        <taxon>Mitsuokella</taxon>
    </lineage>
</organism>
<accession>C9KLV7</accession>
<dbReference type="EMBL" id="ABWK02000012">
    <property type="protein sequence ID" value="EEX69121.1"/>
    <property type="molecule type" value="Genomic_DNA"/>
</dbReference>
<name>C9KLV7_9FIRM</name>
<evidence type="ECO:0000313" key="1">
    <source>
        <dbReference type="EMBL" id="EEX69121.1"/>
    </source>
</evidence>
<sequence>MLSQKKILAFILKRMVEEFKDESVQDIMTKYIEDTPRISQVPVHPDETNQEIERIQGNNVIFIINNK</sequence>
<reference evidence="1" key="1">
    <citation type="submission" date="2009-09" db="EMBL/GenBank/DDBJ databases">
        <authorList>
            <person name="Weinstock G."/>
            <person name="Sodergren E."/>
            <person name="Clifton S."/>
            <person name="Fulton L."/>
            <person name="Fulton B."/>
            <person name="Courtney L."/>
            <person name="Fronick C."/>
            <person name="Harrison M."/>
            <person name="Strong C."/>
            <person name="Farmer C."/>
            <person name="Delahaunty K."/>
            <person name="Markovic C."/>
            <person name="Hall O."/>
            <person name="Minx P."/>
            <person name="Tomlinson C."/>
            <person name="Mitreva M."/>
            <person name="Nelson J."/>
            <person name="Hou S."/>
            <person name="Wollam A."/>
            <person name="Pepin K.H."/>
            <person name="Johnson M."/>
            <person name="Bhonagiri V."/>
            <person name="Nash W.E."/>
            <person name="Warren W."/>
            <person name="Chinwalla A."/>
            <person name="Mardis E.R."/>
            <person name="Wilson R.K."/>
        </authorList>
    </citation>
    <scope>NUCLEOTIDE SEQUENCE [LARGE SCALE GENOMIC DNA]</scope>
    <source>
        <strain evidence="1">DSM 20544</strain>
    </source>
</reference>
<protein>
    <submittedName>
        <fullName evidence="1">Uncharacterized protein</fullName>
    </submittedName>
</protein>
<dbReference type="HOGENOM" id="CLU_2807699_0_0_9"/>
<evidence type="ECO:0000313" key="2">
    <source>
        <dbReference type="Proteomes" id="UP000003671"/>
    </source>
</evidence>
<dbReference type="AlphaFoldDB" id="C9KLV7"/>